<reference evidence="4 5" key="1">
    <citation type="submission" date="2022-05" db="EMBL/GenBank/DDBJ databases">
        <authorList>
            <consortium name="Genoscope - CEA"/>
            <person name="William W."/>
        </authorList>
    </citation>
    <scope>NUCLEOTIDE SEQUENCE [LARGE SCALE GENOMIC DNA]</scope>
</reference>
<dbReference type="InterPro" id="IPR007110">
    <property type="entry name" value="Ig-like_dom"/>
</dbReference>
<dbReference type="PROSITE" id="PS50835">
    <property type="entry name" value="IG_LIKE"/>
    <property type="match status" value="2"/>
</dbReference>
<evidence type="ECO:0000256" key="1">
    <source>
        <dbReference type="ARBA" id="ARBA00022737"/>
    </source>
</evidence>
<gene>
    <name evidence="4" type="ORF">PLOB_00013058</name>
</gene>
<evidence type="ECO:0000313" key="5">
    <source>
        <dbReference type="Proteomes" id="UP001159405"/>
    </source>
</evidence>
<dbReference type="SMART" id="SM00409">
    <property type="entry name" value="IG"/>
    <property type="match status" value="2"/>
</dbReference>
<feature type="non-terminal residue" evidence="4">
    <location>
        <position position="1"/>
    </location>
</feature>
<organism evidence="4 5">
    <name type="scientific">Porites lobata</name>
    <dbReference type="NCBI Taxonomy" id="104759"/>
    <lineage>
        <taxon>Eukaryota</taxon>
        <taxon>Metazoa</taxon>
        <taxon>Cnidaria</taxon>
        <taxon>Anthozoa</taxon>
        <taxon>Hexacorallia</taxon>
        <taxon>Scleractinia</taxon>
        <taxon>Fungiina</taxon>
        <taxon>Poritidae</taxon>
        <taxon>Porites</taxon>
    </lineage>
</organism>
<evidence type="ECO:0000313" key="4">
    <source>
        <dbReference type="EMBL" id="CAH3172578.1"/>
    </source>
</evidence>
<dbReference type="EMBL" id="CALNXK010000174">
    <property type="protein sequence ID" value="CAH3172578.1"/>
    <property type="molecule type" value="Genomic_DNA"/>
</dbReference>
<accession>A0ABN8QZT7</accession>
<dbReference type="InterPro" id="IPR013783">
    <property type="entry name" value="Ig-like_fold"/>
</dbReference>
<dbReference type="SUPFAM" id="SSF48726">
    <property type="entry name" value="Immunoglobulin"/>
    <property type="match status" value="2"/>
</dbReference>
<dbReference type="InterPro" id="IPR003598">
    <property type="entry name" value="Ig_sub2"/>
</dbReference>
<protein>
    <recommendedName>
        <fullName evidence="3">Ig-like domain-containing protein</fullName>
    </recommendedName>
</protein>
<dbReference type="PANTHER" id="PTHR13817">
    <property type="entry name" value="TITIN"/>
    <property type="match status" value="1"/>
</dbReference>
<dbReference type="Proteomes" id="UP001159405">
    <property type="component" value="Unassembled WGS sequence"/>
</dbReference>
<sequence length="497" mass="55246">GRLLFTQDTTIASEGSNATFICQVSESTLTLKNEWLFENRTVSENGKLASGVNEDKYKLKLSGTRLEIVNLTVQDGGYYQCIIRRENGELLFSVRGTLNKISTLTRVCMENHSSVTTNPSNFQRPLRSLLLRYTAENLQPTNTSRVFVSSTQMIEPSVASQNLQPSPTASVVPSAAVQRRVFHDAASVTQESQEKPTCQNSSNSTAVAFNMDRTSPNLMKVNEGCQLKLQCTYCSVSPSDGAILSWYKEGVEITNDTRHVISKDELGIPVAKHLLDEGLYMCVVTFKKQNISRFMTVIVRKAESDPLLSTVLAQNKSFLSVQVTWHLTDHGVFTSAVVSLGLRLINSDEWSDAIGNISLECGRHMFKNLQPGSEYLLNVTLHNKYKQVESRAVVFWSAATNSSDNDHKILVLYQVTNRSALGVALGVVGLLVLGMIMYACVTWCQNDKNGYSIPPGQRNKSETDESDALFSVTSSMYYNKAFEDDKVDWMLDEEIIS</sequence>
<keyword evidence="5" id="KW-1185">Reference proteome</keyword>
<dbReference type="InterPro" id="IPR036179">
    <property type="entry name" value="Ig-like_dom_sf"/>
</dbReference>
<keyword evidence="1" id="KW-0677">Repeat</keyword>
<dbReference type="PANTHER" id="PTHR13817:SF73">
    <property type="entry name" value="FIBRONECTIN TYPE-III DOMAIN-CONTAINING PROTEIN"/>
    <property type="match status" value="1"/>
</dbReference>
<dbReference type="InterPro" id="IPR003599">
    <property type="entry name" value="Ig_sub"/>
</dbReference>
<evidence type="ECO:0000259" key="3">
    <source>
        <dbReference type="PROSITE" id="PS50835"/>
    </source>
</evidence>
<feature type="domain" description="Ig-like" evidence="3">
    <location>
        <begin position="196"/>
        <end position="292"/>
    </location>
</feature>
<name>A0ABN8QZT7_9CNID</name>
<dbReference type="InterPro" id="IPR050964">
    <property type="entry name" value="Striated_Muscle_Regulatory"/>
</dbReference>
<feature type="transmembrane region" description="Helical" evidence="2">
    <location>
        <begin position="420"/>
        <end position="441"/>
    </location>
</feature>
<dbReference type="SMART" id="SM00408">
    <property type="entry name" value="IGc2"/>
    <property type="match status" value="2"/>
</dbReference>
<dbReference type="Gene3D" id="2.60.40.10">
    <property type="entry name" value="Immunoglobulins"/>
    <property type="match status" value="2"/>
</dbReference>
<evidence type="ECO:0000256" key="2">
    <source>
        <dbReference type="SAM" id="Phobius"/>
    </source>
</evidence>
<proteinExistence type="predicted"/>
<keyword evidence="2" id="KW-0472">Membrane</keyword>
<keyword evidence="2" id="KW-1133">Transmembrane helix</keyword>
<keyword evidence="2" id="KW-0812">Transmembrane</keyword>
<dbReference type="Pfam" id="PF13927">
    <property type="entry name" value="Ig_3"/>
    <property type="match status" value="1"/>
</dbReference>
<comment type="caution">
    <text evidence="4">The sequence shown here is derived from an EMBL/GenBank/DDBJ whole genome shotgun (WGS) entry which is preliminary data.</text>
</comment>
<feature type="domain" description="Ig-like" evidence="3">
    <location>
        <begin position="1"/>
        <end position="99"/>
    </location>
</feature>